<evidence type="ECO:0000313" key="2">
    <source>
        <dbReference type="Proteomes" id="UP000184512"/>
    </source>
</evidence>
<dbReference type="EMBL" id="FQZG01000035">
    <property type="protein sequence ID" value="SHJ26355.1"/>
    <property type="molecule type" value="Genomic_DNA"/>
</dbReference>
<evidence type="ECO:0000313" key="1">
    <source>
        <dbReference type="EMBL" id="SHJ26355.1"/>
    </source>
</evidence>
<accession>A0A1M6HVW0</accession>
<protein>
    <submittedName>
        <fullName evidence="1">Uncharacterized protein</fullName>
    </submittedName>
</protein>
<organism evidence="1 2">
    <name type="scientific">Tessaracoccus bendigoensis DSM 12906</name>
    <dbReference type="NCBI Taxonomy" id="1123357"/>
    <lineage>
        <taxon>Bacteria</taxon>
        <taxon>Bacillati</taxon>
        <taxon>Actinomycetota</taxon>
        <taxon>Actinomycetes</taxon>
        <taxon>Propionibacteriales</taxon>
        <taxon>Propionibacteriaceae</taxon>
        <taxon>Tessaracoccus</taxon>
    </lineage>
</organism>
<sequence length="61" mass="6560">MSRRKARQNPGLDALEGRTVPGGCNDCRAEATIHGRDPETGVYVVTVAHDPTCPWLAGVTR</sequence>
<name>A0A1M6HVW0_9ACTN</name>
<gene>
    <name evidence="1" type="ORF">SAMN02745244_02082</name>
</gene>
<dbReference type="Proteomes" id="UP000184512">
    <property type="component" value="Unassembled WGS sequence"/>
</dbReference>
<dbReference type="AlphaFoldDB" id="A0A1M6HVW0"/>
<reference evidence="1 2" key="1">
    <citation type="submission" date="2016-11" db="EMBL/GenBank/DDBJ databases">
        <authorList>
            <person name="Jaros S."/>
            <person name="Januszkiewicz K."/>
            <person name="Wedrychowicz H."/>
        </authorList>
    </citation>
    <scope>NUCLEOTIDE SEQUENCE [LARGE SCALE GENOMIC DNA]</scope>
    <source>
        <strain evidence="1 2">DSM 12906</strain>
    </source>
</reference>
<dbReference type="STRING" id="1123357.SAMN02745244_02082"/>
<keyword evidence="2" id="KW-1185">Reference proteome</keyword>
<proteinExistence type="predicted"/>